<name>A0A061B8S3_RHOTO</name>
<proteinExistence type="predicted"/>
<reference evidence="1" key="1">
    <citation type="journal article" date="2014" name="Genome Announc.">
        <title>Draft genome sequence of Rhodosporidium toruloides CECT1137, an oleaginous yeast of biotechnological interest.</title>
        <authorList>
            <person name="Morin N."/>
            <person name="Calcas X."/>
            <person name="Devillers H."/>
            <person name="Durrens P."/>
            <person name="Sherman D.J."/>
            <person name="Nicaud J.-M."/>
            <person name="Neuveglise C."/>
        </authorList>
    </citation>
    <scope>NUCLEOTIDE SEQUENCE</scope>
    <source>
        <strain evidence="1">CECT1137</strain>
    </source>
</reference>
<organism evidence="1">
    <name type="scientific">Rhodotorula toruloides</name>
    <name type="common">Yeast</name>
    <name type="synonym">Rhodosporidium toruloides</name>
    <dbReference type="NCBI Taxonomy" id="5286"/>
    <lineage>
        <taxon>Eukaryota</taxon>
        <taxon>Fungi</taxon>
        <taxon>Dikarya</taxon>
        <taxon>Basidiomycota</taxon>
        <taxon>Pucciniomycotina</taxon>
        <taxon>Microbotryomycetes</taxon>
        <taxon>Sporidiobolales</taxon>
        <taxon>Sporidiobolaceae</taxon>
        <taxon>Rhodotorula</taxon>
    </lineage>
</organism>
<accession>A0A061B8S3</accession>
<sequence length="319" mass="36127">MSPTLPLELQLHILELALPPLIRRNLDERVRLCKAFSLVHRDWTKTAQRELHEHITVTCWQLDSFILAARDRILAAHGGGWSVKRLDARLRGTGGAIILLEEGQGVEWSAIEEMWVNMDEGDFAELGADGLRRLHIYDVWRRGLLGFLHALPTRLTYLGLHNVSLRDWSAVRLPALEVLILDLVADPLPWATLIPSHVKLRVLACRCNFPRIDTDTLANMPQLHHFIAVFDTTYRAADLWPALFDAPDPHSPPVRLPQRLQTFTCLATKYDPLPDDQSGLTSLKIACEELGTVLAVRLDLTNHEVRVFDLEEWAHSVGV</sequence>
<dbReference type="OrthoDB" id="2519410at2759"/>
<protein>
    <submittedName>
        <fullName evidence="1">RHTO0S12e03004g1_1</fullName>
    </submittedName>
</protein>
<gene>
    <name evidence="1" type="ORF">RHTO0S_12e03004g</name>
</gene>
<dbReference type="EMBL" id="LK052947">
    <property type="protein sequence ID" value="CDR46323.1"/>
    <property type="molecule type" value="Genomic_DNA"/>
</dbReference>
<dbReference type="AlphaFoldDB" id="A0A061B8S3"/>
<evidence type="ECO:0000313" key="1">
    <source>
        <dbReference type="EMBL" id="CDR46323.1"/>
    </source>
</evidence>